<keyword evidence="2" id="KW-1185">Reference proteome</keyword>
<proteinExistence type="predicted"/>
<dbReference type="InterPro" id="IPR022608">
    <property type="entry name" value="Tscrpt_reg_SplA"/>
</dbReference>
<reference evidence="1 2" key="1">
    <citation type="submission" date="2016-10" db="EMBL/GenBank/DDBJ databases">
        <authorList>
            <person name="de Groot N.N."/>
        </authorList>
    </citation>
    <scope>NUCLEOTIDE SEQUENCE [LARGE SCALE GENOMIC DNA]</scope>
    <source>
        <strain evidence="1 2">CGMCC 1.10434</strain>
    </source>
</reference>
<evidence type="ECO:0000313" key="1">
    <source>
        <dbReference type="EMBL" id="SEO00574.1"/>
    </source>
</evidence>
<sequence length="84" mass="9531">MINQDYNIGDQVYVMLRNPHVQGAVNVQEAQVVAKPDYPGELALLLNEEYFPLRDDLAVFSDYYEAEIAYRDAFGQSGAEDYHG</sequence>
<protein>
    <submittedName>
        <fullName evidence="1">Transcriptional regulator of the spore photoproduct lyase operon</fullName>
    </submittedName>
</protein>
<organism evidence="1 2">
    <name type="scientific">Amphibacillus marinus</name>
    <dbReference type="NCBI Taxonomy" id="872970"/>
    <lineage>
        <taxon>Bacteria</taxon>
        <taxon>Bacillati</taxon>
        <taxon>Bacillota</taxon>
        <taxon>Bacilli</taxon>
        <taxon>Bacillales</taxon>
        <taxon>Bacillaceae</taxon>
        <taxon>Amphibacillus</taxon>
    </lineage>
</organism>
<dbReference type="GO" id="GO:0016829">
    <property type="term" value="F:lyase activity"/>
    <property type="evidence" value="ECO:0007669"/>
    <property type="project" value="UniProtKB-KW"/>
</dbReference>
<dbReference type="Pfam" id="PF11132">
    <property type="entry name" value="SplA"/>
    <property type="match status" value="1"/>
</dbReference>
<accession>A0A1H8L5Z6</accession>
<dbReference type="AlphaFoldDB" id="A0A1H8L5Z6"/>
<name>A0A1H8L5Z6_9BACI</name>
<dbReference type="OrthoDB" id="2970581at2"/>
<gene>
    <name evidence="1" type="ORF">SAMN04488134_10396</name>
</gene>
<dbReference type="EMBL" id="FODJ01000003">
    <property type="protein sequence ID" value="SEO00574.1"/>
    <property type="molecule type" value="Genomic_DNA"/>
</dbReference>
<keyword evidence="1" id="KW-0456">Lyase</keyword>
<dbReference type="RefSeq" id="WP_091495879.1">
    <property type="nucleotide sequence ID" value="NZ_FODJ01000003.1"/>
</dbReference>
<dbReference type="STRING" id="872970.SAMN04488134_10396"/>
<evidence type="ECO:0000313" key="2">
    <source>
        <dbReference type="Proteomes" id="UP000199300"/>
    </source>
</evidence>
<dbReference type="Proteomes" id="UP000199300">
    <property type="component" value="Unassembled WGS sequence"/>
</dbReference>